<keyword evidence="9 11" id="KW-0479">Metal-binding</keyword>
<dbReference type="SFLD" id="SFLDG00178">
    <property type="entry name" value="enolase"/>
    <property type="match status" value="1"/>
</dbReference>
<feature type="region of interest" description="Disordered" evidence="12">
    <location>
        <begin position="29"/>
        <end position="58"/>
    </location>
</feature>
<evidence type="ECO:0000259" key="13">
    <source>
        <dbReference type="SMART" id="SM01192"/>
    </source>
</evidence>
<dbReference type="InterPro" id="IPR000941">
    <property type="entry name" value="Enolase"/>
</dbReference>
<dbReference type="GO" id="GO:0004634">
    <property type="term" value="F:phosphopyruvate hydratase activity"/>
    <property type="evidence" value="ECO:0007669"/>
    <property type="project" value="UniProtKB-UniRule"/>
</dbReference>
<proteinExistence type="inferred from homology"/>
<comment type="cofactor">
    <cofactor evidence="11">
        <name>Mg(2+)</name>
        <dbReference type="ChEBI" id="CHEBI:18420"/>
    </cofactor>
    <text evidence="11">Mg(2+) is required for catalysis and for stabilizing the dimer.</text>
</comment>
<dbReference type="SMART" id="SM01193">
    <property type="entry name" value="Enolase_N"/>
    <property type="match status" value="1"/>
</dbReference>
<sequence>MTPTITGAGALEILDSRGRPTVEAHLALSDGTTARASVPSGASTGRHEAVERRDGDPARYGGRGVLGAVEAVNGEIAAALRGMEPQQRTVDQALLALDATADKSRLGANAMLAVSLATARAAAKVAGVPLWRHLAGGGPVSLPMPMVNIVSGGLHAGRQLDFQDFLAIPAGARTYSEALEWVVRLHGAMGTVLAERGLSTLKADEGGYGPRLDDHRAALRLMDDAVARAGLRPGDDVVYALDVAATHFFTGDAYRLDSEGRTLSADALAQYIGDLAAEHPIASVEDPLAEDDWPAWAAFTQRLGDGLQIVGDDLFTTNLARLDRGIAERSANAVLVKMNQIGTISETLDVVARAKEAGFRTVISARSGETEDPALADLAVGTRSGQIKVGSVTGGERLAKYNRLLRIERELGDRAAFAGWGGDG</sequence>
<dbReference type="PRINTS" id="PR00148">
    <property type="entry name" value="ENOLASE"/>
</dbReference>
<dbReference type="PROSITE" id="PS00164">
    <property type="entry name" value="ENOLASE"/>
    <property type="match status" value="1"/>
</dbReference>
<reference evidence="15" key="1">
    <citation type="journal article" date="2022" name="Int. J. Syst. Evol. Microbiol.">
        <title>Pseudomonas aegrilactucae sp. nov. and Pseudomonas morbosilactucae sp. nov., pathogens causing bacterial rot of lettuce in Japan.</title>
        <authorList>
            <person name="Sawada H."/>
            <person name="Fujikawa T."/>
            <person name="Satou M."/>
        </authorList>
    </citation>
    <scope>NUCLEOTIDE SEQUENCE</scope>
    <source>
        <strain evidence="15">0166_1</strain>
    </source>
</reference>
<evidence type="ECO:0000313" key="15">
    <source>
        <dbReference type="EMBL" id="UGS36167.1"/>
    </source>
</evidence>
<feature type="compositionally biased region" description="Basic and acidic residues" evidence="12">
    <location>
        <begin position="45"/>
        <end position="57"/>
    </location>
</feature>
<evidence type="ECO:0000256" key="12">
    <source>
        <dbReference type="SAM" id="MobiDB-lite"/>
    </source>
</evidence>
<dbReference type="GO" id="GO:0006096">
    <property type="term" value="P:glycolytic process"/>
    <property type="evidence" value="ECO:0007669"/>
    <property type="project" value="UniProtKB-UniRule"/>
</dbReference>
<evidence type="ECO:0000256" key="4">
    <source>
        <dbReference type="ARBA" id="ARBA00017068"/>
    </source>
</evidence>
<dbReference type="CDD" id="cd03313">
    <property type="entry name" value="enolase"/>
    <property type="match status" value="1"/>
</dbReference>
<evidence type="ECO:0000256" key="10">
    <source>
        <dbReference type="PIRSR" id="PIRSR001400-1"/>
    </source>
</evidence>
<evidence type="ECO:0000256" key="7">
    <source>
        <dbReference type="ARBA" id="ARBA00023152"/>
    </source>
</evidence>
<comment type="pathway">
    <text evidence="1 9">Carbohydrate degradation; glycolysis; pyruvate from D-glyceraldehyde 3-phosphate: step 4/5.</text>
</comment>
<dbReference type="GO" id="GO:0000015">
    <property type="term" value="C:phosphopyruvate hydratase complex"/>
    <property type="evidence" value="ECO:0007669"/>
    <property type="project" value="InterPro"/>
</dbReference>
<name>A0A9E6XX61_9ACTN</name>
<comment type="function">
    <text evidence="9">Catalyzes the reversible conversion of 2-phosphoglycerate (2-PG) into phosphoenolpyruvate (PEP). It is essential for the degradation of carbohydrates via glycolysis.</text>
</comment>
<feature type="active site" description="Proton donor" evidence="9 10">
    <location>
        <position position="205"/>
    </location>
</feature>
<feature type="domain" description="Enolase N-terminal" evidence="14">
    <location>
        <begin position="5"/>
        <end position="134"/>
    </location>
</feature>
<dbReference type="AlphaFoldDB" id="A0A9E6XX61"/>
<evidence type="ECO:0000256" key="6">
    <source>
        <dbReference type="ARBA" id="ARBA00022842"/>
    </source>
</evidence>
<gene>
    <name evidence="15" type="primary">eno_2</name>
    <name evidence="9" type="synonym">eno</name>
    <name evidence="15" type="ORF">DSM104329_02567</name>
</gene>
<dbReference type="PANTHER" id="PTHR11902">
    <property type="entry name" value="ENOLASE"/>
    <property type="match status" value="1"/>
</dbReference>
<dbReference type="NCBIfam" id="TIGR01060">
    <property type="entry name" value="eno"/>
    <property type="match status" value="1"/>
</dbReference>
<evidence type="ECO:0000256" key="1">
    <source>
        <dbReference type="ARBA" id="ARBA00005031"/>
    </source>
</evidence>
<dbReference type="InterPro" id="IPR020811">
    <property type="entry name" value="Enolase_N"/>
</dbReference>
<dbReference type="GO" id="GO:0000287">
    <property type="term" value="F:magnesium ion binding"/>
    <property type="evidence" value="ECO:0007669"/>
    <property type="project" value="UniProtKB-UniRule"/>
</dbReference>
<feature type="active site" description="Proton acceptor" evidence="9 10">
    <location>
        <position position="337"/>
    </location>
</feature>
<keyword evidence="16" id="KW-1185">Reference proteome</keyword>
<feature type="binding site" evidence="9 11">
    <location>
        <position position="242"/>
    </location>
    <ligand>
        <name>Mg(2+)</name>
        <dbReference type="ChEBI" id="CHEBI:18420"/>
    </ligand>
</feature>
<accession>A0A9E6XX61</accession>
<keyword evidence="7 9" id="KW-0324">Glycolysis</keyword>
<feature type="binding site" evidence="9 11">
    <location>
        <position position="285"/>
    </location>
    <ligand>
        <name>Mg(2+)</name>
        <dbReference type="ChEBI" id="CHEBI:18420"/>
    </ligand>
</feature>
<dbReference type="SMART" id="SM01192">
    <property type="entry name" value="Enolase_C"/>
    <property type="match status" value="1"/>
</dbReference>
<dbReference type="SUPFAM" id="SSF54826">
    <property type="entry name" value="Enolase N-terminal domain-like"/>
    <property type="match status" value="1"/>
</dbReference>
<dbReference type="PANTHER" id="PTHR11902:SF1">
    <property type="entry name" value="ENOLASE"/>
    <property type="match status" value="1"/>
</dbReference>
<evidence type="ECO:0000256" key="9">
    <source>
        <dbReference type="HAMAP-Rule" id="MF_00318"/>
    </source>
</evidence>
<evidence type="ECO:0000313" key="16">
    <source>
        <dbReference type="Proteomes" id="UP001162834"/>
    </source>
</evidence>
<feature type="binding site" evidence="9">
    <location>
        <position position="366"/>
    </location>
    <ligand>
        <name>(2R)-2-phosphoglycerate</name>
        <dbReference type="ChEBI" id="CHEBI:58289"/>
    </ligand>
</feature>
<dbReference type="Gene3D" id="3.20.20.120">
    <property type="entry name" value="Enolase-like C-terminal domain"/>
    <property type="match status" value="1"/>
</dbReference>
<dbReference type="HAMAP" id="MF_00318">
    <property type="entry name" value="Enolase"/>
    <property type="match status" value="1"/>
</dbReference>
<keyword evidence="6 9" id="KW-0460">Magnesium</keyword>
<dbReference type="EMBL" id="CP087164">
    <property type="protein sequence ID" value="UGS36167.1"/>
    <property type="molecule type" value="Genomic_DNA"/>
</dbReference>
<protein>
    <recommendedName>
        <fullName evidence="4 9">Enolase</fullName>
        <ecNumber evidence="3 9">4.2.1.11</ecNumber>
    </recommendedName>
    <alternativeName>
        <fullName evidence="9">2-phospho-D-glycerate hydro-lyase</fullName>
    </alternativeName>
    <alternativeName>
        <fullName evidence="9">2-phosphoglycerate dehydratase</fullName>
    </alternativeName>
</protein>
<dbReference type="Proteomes" id="UP001162834">
    <property type="component" value="Chromosome"/>
</dbReference>
<dbReference type="InterPro" id="IPR020809">
    <property type="entry name" value="Enolase_CS"/>
</dbReference>
<dbReference type="InterPro" id="IPR020810">
    <property type="entry name" value="Enolase_C"/>
</dbReference>
<feature type="binding site" evidence="9">
    <location>
        <position position="337"/>
    </location>
    <ligand>
        <name>(2R)-2-phosphoglycerate</name>
        <dbReference type="ChEBI" id="CHEBI:58289"/>
    </ligand>
</feature>
<dbReference type="EC" id="4.2.1.11" evidence="3 9"/>
<keyword evidence="5 9" id="KW-0964">Secreted</keyword>
<dbReference type="InterPro" id="IPR029017">
    <property type="entry name" value="Enolase-like_N"/>
</dbReference>
<evidence type="ECO:0000256" key="5">
    <source>
        <dbReference type="ARBA" id="ARBA00022525"/>
    </source>
</evidence>
<keyword evidence="8 9" id="KW-0456">Lyase</keyword>
<evidence type="ECO:0000256" key="2">
    <source>
        <dbReference type="ARBA" id="ARBA00009604"/>
    </source>
</evidence>
<dbReference type="Pfam" id="PF03952">
    <property type="entry name" value="Enolase_N"/>
    <property type="match status" value="1"/>
</dbReference>
<dbReference type="KEGG" id="sbae:DSM104329_02567"/>
<comment type="cofactor">
    <cofactor evidence="9">
        <name>Mg(2+)</name>
        <dbReference type="ChEBI" id="CHEBI:18420"/>
    </cofactor>
    <text evidence="9">Binds a second Mg(2+) ion via substrate during catalysis.</text>
</comment>
<feature type="binding site" evidence="9 11">
    <location>
        <position position="312"/>
    </location>
    <ligand>
        <name>Mg(2+)</name>
        <dbReference type="ChEBI" id="CHEBI:18420"/>
    </ligand>
</feature>
<evidence type="ECO:0000256" key="3">
    <source>
        <dbReference type="ARBA" id="ARBA00012058"/>
    </source>
</evidence>
<dbReference type="Pfam" id="PF00113">
    <property type="entry name" value="Enolase_C"/>
    <property type="match status" value="1"/>
</dbReference>
<dbReference type="GO" id="GO:0009986">
    <property type="term" value="C:cell surface"/>
    <property type="evidence" value="ECO:0007669"/>
    <property type="project" value="UniProtKB-SubCell"/>
</dbReference>
<feature type="binding site" evidence="9">
    <location>
        <position position="388"/>
    </location>
    <ligand>
        <name>(2R)-2-phosphoglycerate</name>
        <dbReference type="ChEBI" id="CHEBI:58289"/>
    </ligand>
</feature>
<dbReference type="GO" id="GO:0005576">
    <property type="term" value="C:extracellular region"/>
    <property type="evidence" value="ECO:0007669"/>
    <property type="project" value="UniProtKB-SubCell"/>
</dbReference>
<comment type="subcellular location">
    <subcellularLocation>
        <location evidence="9">Cytoplasm</location>
    </subcellularLocation>
    <subcellularLocation>
        <location evidence="9">Secreted</location>
    </subcellularLocation>
    <subcellularLocation>
        <location evidence="9">Cell surface</location>
    </subcellularLocation>
    <text evidence="9">Fractions of enolase are present in both the cytoplasm and on the cell surface.</text>
</comment>
<dbReference type="RefSeq" id="WP_259315843.1">
    <property type="nucleotide sequence ID" value="NZ_CP087164.1"/>
</dbReference>
<comment type="similarity">
    <text evidence="2 9">Belongs to the enolase family.</text>
</comment>
<comment type="catalytic activity">
    <reaction evidence="9">
        <text>(2R)-2-phosphoglycerate = phosphoenolpyruvate + H2O</text>
        <dbReference type="Rhea" id="RHEA:10164"/>
        <dbReference type="ChEBI" id="CHEBI:15377"/>
        <dbReference type="ChEBI" id="CHEBI:58289"/>
        <dbReference type="ChEBI" id="CHEBI:58702"/>
        <dbReference type="EC" id="4.2.1.11"/>
    </reaction>
</comment>
<feature type="binding site" evidence="9">
    <location>
        <position position="367"/>
    </location>
    <ligand>
        <name>(2R)-2-phosphoglycerate</name>
        <dbReference type="ChEBI" id="CHEBI:58289"/>
    </ligand>
</feature>
<dbReference type="PIRSF" id="PIRSF001400">
    <property type="entry name" value="Enolase"/>
    <property type="match status" value="1"/>
</dbReference>
<feature type="compositionally biased region" description="Polar residues" evidence="12">
    <location>
        <begin position="30"/>
        <end position="43"/>
    </location>
</feature>
<evidence type="ECO:0000259" key="14">
    <source>
        <dbReference type="SMART" id="SM01193"/>
    </source>
</evidence>
<dbReference type="Gene3D" id="3.30.390.10">
    <property type="entry name" value="Enolase-like, N-terminal domain"/>
    <property type="match status" value="1"/>
</dbReference>
<dbReference type="SUPFAM" id="SSF51604">
    <property type="entry name" value="Enolase C-terminal domain-like"/>
    <property type="match status" value="1"/>
</dbReference>
<keyword evidence="9" id="KW-0963">Cytoplasm</keyword>
<evidence type="ECO:0000256" key="8">
    <source>
        <dbReference type="ARBA" id="ARBA00023239"/>
    </source>
</evidence>
<feature type="binding site" evidence="9">
    <location>
        <position position="163"/>
    </location>
    <ligand>
        <name>(2R)-2-phosphoglycerate</name>
        <dbReference type="ChEBI" id="CHEBI:58289"/>
    </ligand>
</feature>
<organism evidence="15 16">
    <name type="scientific">Capillimicrobium parvum</name>
    <dbReference type="NCBI Taxonomy" id="2884022"/>
    <lineage>
        <taxon>Bacteria</taxon>
        <taxon>Bacillati</taxon>
        <taxon>Actinomycetota</taxon>
        <taxon>Thermoleophilia</taxon>
        <taxon>Solirubrobacterales</taxon>
        <taxon>Capillimicrobiaceae</taxon>
        <taxon>Capillimicrobium</taxon>
    </lineage>
</organism>
<dbReference type="InterPro" id="IPR036849">
    <property type="entry name" value="Enolase-like_C_sf"/>
</dbReference>
<dbReference type="SFLD" id="SFLDF00002">
    <property type="entry name" value="enolase"/>
    <property type="match status" value="1"/>
</dbReference>
<feature type="domain" description="Enolase C-terminal TIM barrel" evidence="13">
    <location>
        <begin position="139"/>
        <end position="422"/>
    </location>
</feature>
<evidence type="ECO:0000256" key="11">
    <source>
        <dbReference type="PIRSR" id="PIRSR001400-3"/>
    </source>
</evidence>
<dbReference type="SFLD" id="SFLDS00001">
    <property type="entry name" value="Enolase"/>
    <property type="match status" value="1"/>
</dbReference>